<dbReference type="InterPro" id="IPR001128">
    <property type="entry name" value="Cyt_P450"/>
</dbReference>
<evidence type="ECO:0000313" key="7">
    <source>
        <dbReference type="EMBL" id="EMF08268.1"/>
    </source>
</evidence>
<dbReference type="Pfam" id="PF00067">
    <property type="entry name" value="p450"/>
    <property type="match status" value="1"/>
</dbReference>
<keyword evidence="8" id="KW-1185">Reference proteome</keyword>
<dbReference type="Gene3D" id="1.10.630.10">
    <property type="entry name" value="Cytochrome P450"/>
    <property type="match status" value="1"/>
</dbReference>
<dbReference type="InterPro" id="IPR017972">
    <property type="entry name" value="Cyt_P450_CS"/>
</dbReference>
<dbReference type="EMBL" id="KB456271">
    <property type="protein sequence ID" value="EMF08268.1"/>
    <property type="molecule type" value="Genomic_DNA"/>
</dbReference>
<dbReference type="GO" id="GO:0020037">
    <property type="term" value="F:heme binding"/>
    <property type="evidence" value="ECO:0007669"/>
    <property type="project" value="InterPro"/>
</dbReference>
<keyword evidence="3 5" id="KW-0479">Metal-binding</keyword>
<evidence type="ECO:0000256" key="2">
    <source>
        <dbReference type="ARBA" id="ARBA00010617"/>
    </source>
</evidence>
<evidence type="ECO:0000256" key="4">
    <source>
        <dbReference type="ARBA" id="ARBA00023004"/>
    </source>
</evidence>
<keyword evidence="6" id="KW-0503">Monooxygenase</keyword>
<accession>M3BQ36</accession>
<dbReference type="SUPFAM" id="SSF48264">
    <property type="entry name" value="Cytochrome P450"/>
    <property type="match status" value="1"/>
</dbReference>
<dbReference type="PRINTS" id="PR00463">
    <property type="entry name" value="EP450I"/>
</dbReference>
<feature type="binding site" description="axial binding residue" evidence="5">
    <location>
        <position position="399"/>
    </location>
    <ligand>
        <name>heme</name>
        <dbReference type="ChEBI" id="CHEBI:30413"/>
    </ligand>
    <ligandPart>
        <name>Fe</name>
        <dbReference type="ChEBI" id="CHEBI:18248"/>
    </ligandPart>
</feature>
<dbReference type="InterPro" id="IPR050121">
    <property type="entry name" value="Cytochrome_P450_monoxygenase"/>
</dbReference>
<gene>
    <name evidence="7" type="ORF">SEPMUDRAFT_20461</name>
</gene>
<comment type="cofactor">
    <cofactor evidence="1 5">
        <name>heme</name>
        <dbReference type="ChEBI" id="CHEBI:30413"/>
    </cofactor>
</comment>
<reference evidence="7 8" key="1">
    <citation type="journal article" date="2012" name="PLoS Pathog.">
        <title>Diverse lifestyles and strategies of plant pathogenesis encoded in the genomes of eighteen Dothideomycetes fungi.</title>
        <authorList>
            <person name="Ohm R.A."/>
            <person name="Feau N."/>
            <person name="Henrissat B."/>
            <person name="Schoch C.L."/>
            <person name="Horwitz B.A."/>
            <person name="Barry K.W."/>
            <person name="Condon B.J."/>
            <person name="Copeland A.C."/>
            <person name="Dhillon B."/>
            <person name="Glaser F."/>
            <person name="Hesse C.N."/>
            <person name="Kosti I."/>
            <person name="LaButti K."/>
            <person name="Lindquist E.A."/>
            <person name="Lucas S."/>
            <person name="Salamov A.A."/>
            <person name="Bradshaw R.E."/>
            <person name="Ciuffetti L."/>
            <person name="Hamelin R.C."/>
            <person name="Kema G.H.J."/>
            <person name="Lawrence C."/>
            <person name="Scott J.A."/>
            <person name="Spatafora J.W."/>
            <person name="Turgeon B.G."/>
            <person name="de Wit P.J.G.M."/>
            <person name="Zhong S."/>
            <person name="Goodwin S.B."/>
            <person name="Grigoriev I.V."/>
        </authorList>
    </citation>
    <scope>NUCLEOTIDE SEQUENCE [LARGE SCALE GENOMIC DNA]</scope>
    <source>
        <strain evidence="7 8">SO2202</strain>
    </source>
</reference>
<dbReference type="PANTHER" id="PTHR24305">
    <property type="entry name" value="CYTOCHROME P450"/>
    <property type="match status" value="1"/>
</dbReference>
<dbReference type="OMA" id="ITTDHER"/>
<dbReference type="GO" id="GO:0016705">
    <property type="term" value="F:oxidoreductase activity, acting on paired donors, with incorporation or reduction of molecular oxygen"/>
    <property type="evidence" value="ECO:0007669"/>
    <property type="project" value="InterPro"/>
</dbReference>
<dbReference type="PANTHER" id="PTHR24305:SF166">
    <property type="entry name" value="CYTOCHROME P450 12A4, MITOCHONDRIAL-RELATED"/>
    <property type="match status" value="1"/>
</dbReference>
<evidence type="ECO:0000313" key="8">
    <source>
        <dbReference type="Proteomes" id="UP000016931"/>
    </source>
</evidence>
<feature type="non-terminal residue" evidence="7">
    <location>
        <position position="464"/>
    </location>
</feature>
<evidence type="ECO:0000256" key="3">
    <source>
        <dbReference type="ARBA" id="ARBA00022723"/>
    </source>
</evidence>
<dbReference type="STRING" id="692275.M3BQ36"/>
<dbReference type="InterPro" id="IPR036396">
    <property type="entry name" value="Cyt_P450_sf"/>
</dbReference>
<keyword evidence="5 6" id="KW-0349">Heme</keyword>
<dbReference type="Proteomes" id="UP000016931">
    <property type="component" value="Unassembled WGS sequence"/>
</dbReference>
<organism evidence="7 8">
    <name type="scientific">Sphaerulina musiva (strain SO2202)</name>
    <name type="common">Poplar stem canker fungus</name>
    <name type="synonym">Septoria musiva</name>
    <dbReference type="NCBI Taxonomy" id="692275"/>
    <lineage>
        <taxon>Eukaryota</taxon>
        <taxon>Fungi</taxon>
        <taxon>Dikarya</taxon>
        <taxon>Ascomycota</taxon>
        <taxon>Pezizomycotina</taxon>
        <taxon>Dothideomycetes</taxon>
        <taxon>Dothideomycetidae</taxon>
        <taxon>Mycosphaerellales</taxon>
        <taxon>Mycosphaerellaceae</taxon>
        <taxon>Sphaerulina</taxon>
    </lineage>
</organism>
<protein>
    <submittedName>
        <fullName evidence="7">Cytochrome P450</fullName>
    </submittedName>
</protein>
<evidence type="ECO:0000256" key="6">
    <source>
        <dbReference type="RuleBase" id="RU000461"/>
    </source>
</evidence>
<dbReference type="PROSITE" id="PS00086">
    <property type="entry name" value="CYTOCHROME_P450"/>
    <property type="match status" value="1"/>
</dbReference>
<proteinExistence type="inferred from homology"/>
<dbReference type="GO" id="GO:0004497">
    <property type="term" value="F:monooxygenase activity"/>
    <property type="evidence" value="ECO:0007669"/>
    <property type="project" value="UniProtKB-KW"/>
</dbReference>
<comment type="similarity">
    <text evidence="2 6">Belongs to the cytochrome P450 family.</text>
</comment>
<name>M3BQ36_SPHMS</name>
<dbReference type="OrthoDB" id="1470350at2759"/>
<evidence type="ECO:0000256" key="5">
    <source>
        <dbReference type="PIRSR" id="PIRSR602401-1"/>
    </source>
</evidence>
<dbReference type="InterPro" id="IPR002401">
    <property type="entry name" value="Cyt_P450_E_grp-I"/>
</dbReference>
<dbReference type="GeneID" id="27905466"/>
<evidence type="ECO:0000256" key="1">
    <source>
        <dbReference type="ARBA" id="ARBA00001971"/>
    </source>
</evidence>
<sequence length="464" mass="52099">WLDTVPHDGLIRYYGLWNEERIFAASPEAVKQLLVTKPNDYVKPRLQFVLAKNIAAEGLLIQEGQAHKGARKAYNPAYNPEQTRKSYQPMYQVAGQMLEAIERQTEQETPFKAKGLAGILKPVSAGAIDIVGRLAFSRDFNSVQNPRGKGFGHAYVEMFKTTPRGQWTLDAAAKIGPELALRLPLRAVKTIKGVMAYVRETAEDIVAEHEAHFKADCGTESSGNNNDDTLTTLMRAHHFEHDHLVDQTVHILAAATETVSGSIAWAIHLLSRYPHIQQRVRDEIRAHLPAPGSDDATTFSEQVFDTRLPYFNAVIKEVLRYHSINTILWRESVSNTASILGHSMPVGTKIVYSPWASNRDPRYWGESARVFDPERWLTAGATSSTPNTFLTFGAGTRRCVGEQYARVQMRCVIAALVGRFDFQPQEGRMEMESDEGQEIGSQHPLTLFKILEGWNLRVTRVEGW</sequence>
<keyword evidence="6" id="KW-0560">Oxidoreductase</keyword>
<dbReference type="PRINTS" id="PR00385">
    <property type="entry name" value="P450"/>
</dbReference>
<dbReference type="RefSeq" id="XP_016756389.1">
    <property type="nucleotide sequence ID" value="XM_016908329.2"/>
</dbReference>
<keyword evidence="4 5" id="KW-0408">Iron</keyword>
<dbReference type="eggNOG" id="KOG0158">
    <property type="taxonomic scope" value="Eukaryota"/>
</dbReference>
<dbReference type="AlphaFoldDB" id="M3BQ36"/>
<dbReference type="GO" id="GO:0005506">
    <property type="term" value="F:iron ion binding"/>
    <property type="evidence" value="ECO:0007669"/>
    <property type="project" value="InterPro"/>
</dbReference>
<feature type="non-terminal residue" evidence="7">
    <location>
        <position position="1"/>
    </location>
</feature>
<dbReference type="HOGENOM" id="CLU_001570_5_11_1"/>